<dbReference type="GO" id="GO:0005634">
    <property type="term" value="C:nucleus"/>
    <property type="evidence" value="ECO:0007669"/>
    <property type="project" value="TreeGrafter"/>
</dbReference>
<reference evidence="12 13" key="1">
    <citation type="submission" date="2018-11" db="EMBL/GenBank/DDBJ databases">
        <title>Haplotype-resolved cattle genomes.</title>
        <authorList>
            <person name="Low W.Y."/>
            <person name="Tearle R."/>
            <person name="Bickhart D.M."/>
            <person name="Rosen B.D."/>
            <person name="Koren S."/>
            <person name="Rhie A."/>
            <person name="Hiendleder S."/>
            <person name="Phillippy A.M."/>
            <person name="Smith T.P.L."/>
            <person name="Williams J.L."/>
        </authorList>
    </citation>
    <scope>NUCLEOTIDE SEQUENCE [LARGE SCALE GENOMIC DNA]</scope>
</reference>
<accession>A0A4W2H869</accession>
<dbReference type="PANTHER" id="PTHR24115">
    <property type="entry name" value="KINESIN-RELATED"/>
    <property type="match status" value="1"/>
</dbReference>
<feature type="compositionally biased region" description="Polar residues" evidence="9">
    <location>
        <begin position="755"/>
        <end position="766"/>
    </location>
</feature>
<feature type="domain" description="Kinesin motor" evidence="10">
    <location>
        <begin position="85"/>
        <end position="510"/>
    </location>
</feature>
<comment type="subcellular location">
    <subcellularLocation>
        <location evidence="1">Cytoplasm</location>
        <location evidence="1">Cytoskeleton</location>
    </subcellularLocation>
</comment>
<dbReference type="RefSeq" id="XP_027408876.1">
    <property type="nucleotide sequence ID" value="XM_027553075.1"/>
</dbReference>
<organism evidence="11 13">
    <name type="scientific">Bos indicus x Bos taurus</name>
    <name type="common">Hybrid cattle</name>
    <dbReference type="NCBI Taxonomy" id="30522"/>
    <lineage>
        <taxon>Eukaryota</taxon>
        <taxon>Metazoa</taxon>
        <taxon>Chordata</taxon>
        <taxon>Craniata</taxon>
        <taxon>Vertebrata</taxon>
        <taxon>Euteleostomi</taxon>
        <taxon>Mammalia</taxon>
        <taxon>Eutheria</taxon>
        <taxon>Laurasiatheria</taxon>
        <taxon>Artiodactyla</taxon>
        <taxon>Ruminantia</taxon>
        <taxon>Pecora</taxon>
        <taxon>Bovidae</taxon>
        <taxon>Bovinae</taxon>
        <taxon>Bos</taxon>
    </lineage>
</organism>
<dbReference type="CTD" id="9493"/>
<dbReference type="SMART" id="SM00129">
    <property type="entry name" value="KISc"/>
    <property type="match status" value="1"/>
</dbReference>
<keyword evidence="12" id="KW-1185">Reference proteome</keyword>
<keyword evidence="6 7" id="KW-0505">Motor protein</keyword>
<dbReference type="GO" id="GO:0005871">
    <property type="term" value="C:kinesin complex"/>
    <property type="evidence" value="ECO:0007669"/>
    <property type="project" value="TreeGrafter"/>
</dbReference>
<dbReference type="FunFam" id="2.60.40.4330:FF:000004">
    <property type="match status" value="1"/>
</dbReference>
<evidence type="ECO:0000259" key="10">
    <source>
        <dbReference type="PROSITE" id="PS50067"/>
    </source>
</evidence>
<feature type="region of interest" description="Disordered" evidence="9">
    <location>
        <begin position="1"/>
        <end position="81"/>
    </location>
</feature>
<dbReference type="InterPro" id="IPR036961">
    <property type="entry name" value="Kinesin_motor_dom_sf"/>
</dbReference>
<dbReference type="GO" id="GO:0051256">
    <property type="term" value="P:mitotic spindle midzone assembly"/>
    <property type="evidence" value="ECO:0007669"/>
    <property type="project" value="TreeGrafter"/>
</dbReference>
<keyword evidence="2" id="KW-0963">Cytoplasm</keyword>
<dbReference type="Ensembl" id="ENSBIXT00000034599.1">
    <property type="protein sequence ID" value="ENSBIXP00000020494.1"/>
    <property type="gene ID" value="ENSBIXG00000023804.1"/>
</dbReference>
<evidence type="ECO:0000256" key="2">
    <source>
        <dbReference type="ARBA" id="ARBA00022490"/>
    </source>
</evidence>
<protein>
    <recommendedName>
        <fullName evidence="7">Kinesin-like protein</fullName>
    </recommendedName>
</protein>
<dbReference type="Pfam" id="PF00225">
    <property type="entry name" value="Kinesin"/>
    <property type="match status" value="1"/>
</dbReference>
<dbReference type="InterPro" id="IPR038105">
    <property type="entry name" value="Kif23_Arf-bd_sf"/>
</dbReference>
<dbReference type="PROSITE" id="PS50067">
    <property type="entry name" value="KINESIN_MOTOR_2"/>
    <property type="match status" value="1"/>
</dbReference>
<reference evidence="11" key="2">
    <citation type="submission" date="2025-05" db="UniProtKB">
        <authorList>
            <consortium name="Ensembl"/>
        </authorList>
    </citation>
    <scope>IDENTIFICATION</scope>
</reference>
<dbReference type="Ensembl" id="ENSBIXT00005055271.1">
    <property type="protein sequence ID" value="ENSBIXP00005027326.1"/>
    <property type="gene ID" value="ENSBIXG00005030772.1"/>
</dbReference>
<evidence type="ECO:0000256" key="3">
    <source>
        <dbReference type="ARBA" id="ARBA00022741"/>
    </source>
</evidence>
<evidence type="ECO:0000313" key="11">
    <source>
        <dbReference type="Ensembl" id="ENSBIXP00005027326.1"/>
    </source>
</evidence>
<evidence type="ECO:0000256" key="6">
    <source>
        <dbReference type="PROSITE-ProRule" id="PRU00283"/>
    </source>
</evidence>
<dbReference type="InterPro" id="IPR019821">
    <property type="entry name" value="Kinesin_motor_CS"/>
</dbReference>
<dbReference type="InterPro" id="IPR001752">
    <property type="entry name" value="Kinesin_motor_dom"/>
</dbReference>
<dbReference type="GeneID" id="113899799"/>
<evidence type="ECO:0000256" key="7">
    <source>
        <dbReference type="RuleBase" id="RU000394"/>
    </source>
</evidence>
<dbReference type="PROSITE" id="PS00411">
    <property type="entry name" value="KINESIN_MOTOR_1"/>
    <property type="match status" value="1"/>
</dbReference>
<dbReference type="PRINTS" id="PR00380">
    <property type="entry name" value="KINESINHEAVY"/>
</dbReference>
<keyword evidence="8" id="KW-0175">Coiled coil</keyword>
<evidence type="ECO:0000256" key="9">
    <source>
        <dbReference type="SAM" id="MobiDB-lite"/>
    </source>
</evidence>
<dbReference type="Proteomes" id="UP000429181">
    <property type="component" value="Chromosome 10"/>
</dbReference>
<feature type="region of interest" description="Disordered" evidence="9">
    <location>
        <begin position="732"/>
        <end position="766"/>
    </location>
</feature>
<keyword evidence="7" id="KW-0493">Microtubule</keyword>
<dbReference type="GO" id="GO:0007018">
    <property type="term" value="P:microtubule-based movement"/>
    <property type="evidence" value="ECO:0007669"/>
    <property type="project" value="InterPro"/>
</dbReference>
<dbReference type="SUPFAM" id="SSF52540">
    <property type="entry name" value="P-loop containing nucleoside triphosphate hydrolases"/>
    <property type="match status" value="1"/>
</dbReference>
<dbReference type="GO" id="GO:0008017">
    <property type="term" value="F:microtubule binding"/>
    <property type="evidence" value="ECO:0007669"/>
    <property type="project" value="InterPro"/>
</dbReference>
<sequence length="949" mass="108429">MRRARAHLAPQRRFPDSSSAALEPPSRGPCGRSLRPAVLVNPRPSPASPRARLGSSELTTMKPARTKTPRKPPVKKGSQTSLKDPVGVYCRVRPLSLPEQECCIEVINNTTVQLHTPEGNRLNRNGDYKETQYSFKQVFGIHTTQKELFDVVANPLVDDLIHGKNGLLFTYGVTGSGKTHTMTGSPGEGGLLPRCLDMLFNSIGSFQAKRYVFKSNDRNSMDIQCEVDALLERQKREATPNPKTPSSKRQVDPEFADMINVQEFCKAEEVDEDSVYGVFVSYIEIYNNYIYDLLEEVPFDPIKPKWNSCSTPMRNTDFVPPQSKLLREDKNHNMYVAGCTEVEVKSTEEAFEVFWRGQKKRRIANTHLNHESSRSHSVFNIKLVQAPLDADGDNVLQEKEQITISQLSLVDLAGSERTNRTKAEGNRLREAGNINQSLMTLRTCMEVLRENQTYGTNKMVPYRDSKLTHLFKNYFDGEGKVRLIVCVNPKAEDYEESLQVMRFAEVTQEVEVARPTDKAICGLTPGRRYRNQARAGPVGDEPLVSEVVLQSFPPLPSCELLDVNDEQTLPRLIEALERRHHLRQMMIEEFNRQSITFKALLQEFDNAVLNKENYIQGKLNEKEKVISGQKLEIERLEKKNKTLEYKVEILEKTTTIYEEDKRNLQQELETQNEKLQRQFSDKRRLEARLQGMVTETTMKWEKECERRVAAKQLEMQNKLWVKDEKLKQLKAIVTEPKTEKPERPSRERDREKVTQRSVSPSPIPLSSNYIAQISNGQQLMSQQLHRRSNSCSSISVASCISEWEQKIPPYNTPLNVTSIARRRQQEPGQSKTCIVSDRRRGMYWNEGREVVPSLRNEIEVEEDHCSRGDVYKTRGGGQSVQFTEIETLKQESPTSRKRRSSTVAPAQPDGTESEWTDVETRCSVAVEMRAGSQLGPGYQHHAQPKRKKP</sequence>
<keyword evidence="4 6" id="KW-0067">ATP-binding</keyword>
<dbReference type="GO" id="GO:0003777">
    <property type="term" value="F:microtubule motor activity"/>
    <property type="evidence" value="ECO:0007669"/>
    <property type="project" value="InterPro"/>
</dbReference>
<dbReference type="GO" id="GO:0005874">
    <property type="term" value="C:microtubule"/>
    <property type="evidence" value="ECO:0007669"/>
    <property type="project" value="UniProtKB-KW"/>
</dbReference>
<evidence type="ECO:0000256" key="8">
    <source>
        <dbReference type="SAM" id="Coils"/>
    </source>
</evidence>
<feature type="compositionally biased region" description="Basic residues" evidence="9">
    <location>
        <begin position="64"/>
        <end position="74"/>
    </location>
</feature>
<evidence type="ECO:0000256" key="4">
    <source>
        <dbReference type="ARBA" id="ARBA00022840"/>
    </source>
</evidence>
<dbReference type="AlphaFoldDB" id="A0A4W2H869"/>
<dbReference type="InterPro" id="IPR027640">
    <property type="entry name" value="Kinesin-like_fam"/>
</dbReference>
<feature type="region of interest" description="Disordered" evidence="9">
    <location>
        <begin position="888"/>
        <end position="917"/>
    </location>
</feature>
<name>A0A4W2H869_BOBOX</name>
<dbReference type="GO" id="GO:0016887">
    <property type="term" value="F:ATP hydrolysis activity"/>
    <property type="evidence" value="ECO:0007669"/>
    <property type="project" value="TreeGrafter"/>
</dbReference>
<evidence type="ECO:0000313" key="12">
    <source>
        <dbReference type="Proteomes" id="UP000314981"/>
    </source>
</evidence>
<dbReference type="InterPro" id="IPR027417">
    <property type="entry name" value="P-loop_NTPase"/>
</dbReference>
<dbReference type="GeneTree" id="ENSGT00940000155837"/>
<feature type="coiled-coil region" evidence="8">
    <location>
        <begin position="619"/>
        <end position="688"/>
    </location>
</feature>
<dbReference type="GO" id="GO:0005524">
    <property type="term" value="F:ATP binding"/>
    <property type="evidence" value="ECO:0007669"/>
    <property type="project" value="UniProtKB-UniRule"/>
</dbReference>
<feature type="compositionally biased region" description="Basic and acidic residues" evidence="9">
    <location>
        <begin position="736"/>
        <end position="754"/>
    </location>
</feature>
<proteinExistence type="inferred from homology"/>
<feature type="region of interest" description="Disordered" evidence="9">
    <location>
        <begin position="930"/>
        <end position="949"/>
    </location>
</feature>
<feature type="binding site" evidence="6">
    <location>
        <begin position="172"/>
        <end position="179"/>
    </location>
    <ligand>
        <name>ATP</name>
        <dbReference type="ChEBI" id="CHEBI:30616"/>
    </ligand>
</feature>
<dbReference type="InterPro" id="IPR032384">
    <property type="entry name" value="Kif23_Arf-bd"/>
</dbReference>
<keyword evidence="3 6" id="KW-0547">Nucleotide-binding</keyword>
<dbReference type="CDD" id="cd01368">
    <property type="entry name" value="KISc_KIF23_like"/>
    <property type="match status" value="1"/>
</dbReference>
<dbReference type="PANTHER" id="PTHR24115:SF600">
    <property type="entry name" value="KINESIN-LIKE PROTEIN KIF23"/>
    <property type="match status" value="1"/>
</dbReference>
<evidence type="ECO:0000313" key="13">
    <source>
        <dbReference type="Proteomes" id="UP000429181"/>
    </source>
</evidence>
<gene>
    <name evidence="11" type="primary">KIF23</name>
</gene>
<dbReference type="Gene3D" id="2.60.40.4330">
    <property type="entry name" value="Kinesin-like protein Kif23, Arf6-interacting domain"/>
    <property type="match status" value="1"/>
</dbReference>
<dbReference type="Pfam" id="PF16540">
    <property type="entry name" value="MKLP1_Arf_bdg"/>
    <property type="match status" value="1"/>
</dbReference>
<dbReference type="Gene3D" id="3.40.850.10">
    <property type="entry name" value="Kinesin motor domain"/>
    <property type="match status" value="1"/>
</dbReference>
<evidence type="ECO:0000256" key="1">
    <source>
        <dbReference type="ARBA" id="ARBA00004245"/>
    </source>
</evidence>
<evidence type="ECO:0000256" key="5">
    <source>
        <dbReference type="ARBA" id="ARBA00023212"/>
    </source>
</evidence>
<comment type="similarity">
    <text evidence="6 7">Belongs to the TRAFAC class myosin-kinesin ATPase superfamily. Kinesin family.</text>
</comment>
<keyword evidence="5" id="KW-0206">Cytoskeleton</keyword>
<dbReference type="Proteomes" id="UP000314981">
    <property type="component" value="Chromosome 10"/>
</dbReference>